<gene>
    <name evidence="1" type="ORF">E2C01_064552</name>
</gene>
<name>A0A5B7HM52_PORTR</name>
<dbReference type="Proteomes" id="UP000324222">
    <property type="component" value="Unassembled WGS sequence"/>
</dbReference>
<evidence type="ECO:0000313" key="2">
    <source>
        <dbReference type="Proteomes" id="UP000324222"/>
    </source>
</evidence>
<dbReference type="AlphaFoldDB" id="A0A5B7HM52"/>
<dbReference type="EMBL" id="VSRR010030906">
    <property type="protein sequence ID" value="MPC70307.1"/>
    <property type="molecule type" value="Genomic_DNA"/>
</dbReference>
<evidence type="ECO:0000313" key="1">
    <source>
        <dbReference type="EMBL" id="MPC70307.1"/>
    </source>
</evidence>
<reference evidence="1 2" key="1">
    <citation type="submission" date="2019-05" db="EMBL/GenBank/DDBJ databases">
        <title>Another draft genome of Portunus trituberculatus and its Hox gene families provides insights of decapod evolution.</title>
        <authorList>
            <person name="Jeong J.-H."/>
            <person name="Song I."/>
            <person name="Kim S."/>
            <person name="Choi T."/>
            <person name="Kim D."/>
            <person name="Ryu S."/>
            <person name="Kim W."/>
        </authorList>
    </citation>
    <scope>NUCLEOTIDE SEQUENCE [LARGE SCALE GENOMIC DNA]</scope>
    <source>
        <tissue evidence="1">Muscle</tissue>
    </source>
</reference>
<keyword evidence="2" id="KW-1185">Reference proteome</keyword>
<proteinExistence type="predicted"/>
<protein>
    <submittedName>
        <fullName evidence="1">Uncharacterized protein</fullName>
    </submittedName>
</protein>
<comment type="caution">
    <text evidence="1">The sequence shown here is derived from an EMBL/GenBank/DDBJ whole genome shotgun (WGS) entry which is preliminary data.</text>
</comment>
<accession>A0A5B7HM52</accession>
<sequence>MNHGAGKFLILRPHCRRHRCHRRTLESRRERHPSHAVALLPSPLRQVLGRVFRDARNTSRSSRLLLEPFKLAIFLSSSLPERLQYTARPSCLPSTLIYSLPSLHL</sequence>
<organism evidence="1 2">
    <name type="scientific">Portunus trituberculatus</name>
    <name type="common">Swimming crab</name>
    <name type="synonym">Neptunus trituberculatus</name>
    <dbReference type="NCBI Taxonomy" id="210409"/>
    <lineage>
        <taxon>Eukaryota</taxon>
        <taxon>Metazoa</taxon>
        <taxon>Ecdysozoa</taxon>
        <taxon>Arthropoda</taxon>
        <taxon>Crustacea</taxon>
        <taxon>Multicrustacea</taxon>
        <taxon>Malacostraca</taxon>
        <taxon>Eumalacostraca</taxon>
        <taxon>Eucarida</taxon>
        <taxon>Decapoda</taxon>
        <taxon>Pleocyemata</taxon>
        <taxon>Brachyura</taxon>
        <taxon>Eubrachyura</taxon>
        <taxon>Portunoidea</taxon>
        <taxon>Portunidae</taxon>
        <taxon>Portuninae</taxon>
        <taxon>Portunus</taxon>
    </lineage>
</organism>